<feature type="compositionally biased region" description="Low complexity" evidence="1">
    <location>
        <begin position="258"/>
        <end position="275"/>
    </location>
</feature>
<accession>A0A6A4IHF0</accession>
<dbReference type="InterPro" id="IPR036420">
    <property type="entry name" value="BRCT_dom_sf"/>
</dbReference>
<name>A0A6A4IHF0_9AGAR</name>
<feature type="region of interest" description="Disordered" evidence="1">
    <location>
        <begin position="251"/>
        <end position="293"/>
    </location>
</feature>
<feature type="region of interest" description="Disordered" evidence="1">
    <location>
        <begin position="107"/>
        <end position="155"/>
    </location>
</feature>
<feature type="domain" description="BRCT" evidence="2">
    <location>
        <begin position="299"/>
        <end position="384"/>
    </location>
</feature>
<evidence type="ECO:0000259" key="2">
    <source>
        <dbReference type="PROSITE" id="PS50172"/>
    </source>
</evidence>
<dbReference type="PROSITE" id="PS50172">
    <property type="entry name" value="BRCT"/>
    <property type="match status" value="2"/>
</dbReference>
<dbReference type="SMART" id="SM00292">
    <property type="entry name" value="BRCT"/>
    <property type="match status" value="2"/>
</dbReference>
<dbReference type="OrthoDB" id="426865at2759"/>
<evidence type="ECO:0000313" key="3">
    <source>
        <dbReference type="EMBL" id="KAE9408154.1"/>
    </source>
</evidence>
<evidence type="ECO:0000313" key="4">
    <source>
        <dbReference type="Proteomes" id="UP000799118"/>
    </source>
</evidence>
<dbReference type="InterPro" id="IPR001357">
    <property type="entry name" value="BRCT_dom"/>
</dbReference>
<reference evidence="3" key="1">
    <citation type="journal article" date="2019" name="Environ. Microbiol.">
        <title>Fungal ecological strategies reflected in gene transcription - a case study of two litter decomposers.</title>
        <authorList>
            <person name="Barbi F."/>
            <person name="Kohler A."/>
            <person name="Barry K."/>
            <person name="Baskaran P."/>
            <person name="Daum C."/>
            <person name="Fauchery L."/>
            <person name="Ihrmark K."/>
            <person name="Kuo A."/>
            <person name="LaButti K."/>
            <person name="Lipzen A."/>
            <person name="Morin E."/>
            <person name="Grigoriev I.V."/>
            <person name="Henrissat B."/>
            <person name="Lindahl B."/>
            <person name="Martin F."/>
        </authorList>
    </citation>
    <scope>NUCLEOTIDE SEQUENCE</scope>
    <source>
        <strain evidence="3">JB14</strain>
    </source>
</reference>
<proteinExistence type="predicted"/>
<sequence>MDDSTAESSAPKIFVDPYGRPLQIFIDHETLLQEPQLVRQLKRHGGFVSPSPQTAQYILATESPSLPKFDLNPEQSVLDCSWIQKCIKANRLLLEKDNWGGCGIQDHEQDFGSNKRQSLPPRHTRQRPSAVPLPDSNTTSSKSSSSPDPSPAYTAEPSLEQNAAYAQQNPHPYGLGGYIPSSGPGLMASSYGQTATPFNPQLMAQMFSDPVQKQNFYMALADIYRASMEAQTKNLAHAAFPNNAAQYQSLPSRSLQMSVSSRPPSAASTPSPSSAKGKRRATSPGPHVSGSSTPVFIRKGASVVFYVQVDLSQRHDIVNKIKKNGGAISTDSDSADYAILSTRSKMFPTLFRIAIASKTPVINPSFVYDSIEKGKLLPPTSKYLVEAPQKFTKQQLEDYDRMKETKVKASRKPAGARAATVKVEKEQKAVKQRLVSATNKTPPVIANRPPSPPLPPAHTRVMVSAGKYLYSTLEREYVATYAKVLLERDHEMSLGAMAQKLHEKMPHHPVRSWNTMISGQLREVIELARKRAGIAYRKNLYKMEKDAQQQPAAPERDLQLVAQFFADGGANGHEDDDDDNRSAIWERLHEKGNWRTPSSWENFYDTFHVEIKRRFNETTGQEAEE</sequence>
<dbReference type="Gene3D" id="3.40.50.10190">
    <property type="entry name" value="BRCT domain"/>
    <property type="match status" value="1"/>
</dbReference>
<dbReference type="EMBL" id="ML769392">
    <property type="protein sequence ID" value="KAE9408154.1"/>
    <property type="molecule type" value="Genomic_DNA"/>
</dbReference>
<dbReference type="AlphaFoldDB" id="A0A6A4IHF0"/>
<gene>
    <name evidence="3" type="ORF">BT96DRAFT_985939</name>
</gene>
<feature type="compositionally biased region" description="Low complexity" evidence="1">
    <location>
        <begin position="134"/>
        <end position="147"/>
    </location>
</feature>
<dbReference type="Pfam" id="PF16589">
    <property type="entry name" value="BRCT_2"/>
    <property type="match status" value="1"/>
</dbReference>
<feature type="domain" description="BRCT" evidence="2">
    <location>
        <begin position="20"/>
        <end position="93"/>
    </location>
</feature>
<protein>
    <recommendedName>
        <fullName evidence="2">BRCT domain-containing protein</fullName>
    </recommendedName>
</protein>
<keyword evidence="4" id="KW-1185">Reference proteome</keyword>
<evidence type="ECO:0000256" key="1">
    <source>
        <dbReference type="SAM" id="MobiDB-lite"/>
    </source>
</evidence>
<organism evidence="3 4">
    <name type="scientific">Gymnopus androsaceus JB14</name>
    <dbReference type="NCBI Taxonomy" id="1447944"/>
    <lineage>
        <taxon>Eukaryota</taxon>
        <taxon>Fungi</taxon>
        <taxon>Dikarya</taxon>
        <taxon>Basidiomycota</taxon>
        <taxon>Agaricomycotina</taxon>
        <taxon>Agaricomycetes</taxon>
        <taxon>Agaricomycetidae</taxon>
        <taxon>Agaricales</taxon>
        <taxon>Marasmiineae</taxon>
        <taxon>Omphalotaceae</taxon>
        <taxon>Gymnopus</taxon>
    </lineage>
</organism>
<dbReference type="Proteomes" id="UP000799118">
    <property type="component" value="Unassembled WGS sequence"/>
</dbReference>
<dbReference type="SUPFAM" id="SSF52113">
    <property type="entry name" value="BRCT domain"/>
    <property type="match status" value="1"/>
</dbReference>